<feature type="domain" description="FAR1" evidence="1">
    <location>
        <begin position="77"/>
        <end position="163"/>
    </location>
</feature>
<gene>
    <name evidence="3" type="ORF">HHK36_008299</name>
</gene>
<dbReference type="InterPro" id="IPR018289">
    <property type="entry name" value="MULE_transposase_dom"/>
</dbReference>
<dbReference type="PANTHER" id="PTHR47718">
    <property type="entry name" value="OS01G0519700 PROTEIN"/>
    <property type="match status" value="1"/>
</dbReference>
<dbReference type="OMA" id="FRNNTIC"/>
<protein>
    <recommendedName>
        <fullName evidence="5">Protein FAR1-RELATED SEQUENCE</fullName>
    </recommendedName>
</protein>
<dbReference type="Proteomes" id="UP000655225">
    <property type="component" value="Unassembled WGS sequence"/>
</dbReference>
<dbReference type="Pfam" id="PF03101">
    <property type="entry name" value="FAR1"/>
    <property type="match status" value="1"/>
</dbReference>
<dbReference type="Pfam" id="PF10551">
    <property type="entry name" value="MULE"/>
    <property type="match status" value="1"/>
</dbReference>
<feature type="domain" description="MULE transposase" evidence="2">
    <location>
        <begin position="214"/>
        <end position="278"/>
    </location>
</feature>
<evidence type="ECO:0008006" key="5">
    <source>
        <dbReference type="Google" id="ProtNLM"/>
    </source>
</evidence>
<accession>A0A834ZF76</accession>
<evidence type="ECO:0000259" key="1">
    <source>
        <dbReference type="Pfam" id="PF03101"/>
    </source>
</evidence>
<evidence type="ECO:0000313" key="3">
    <source>
        <dbReference type="EMBL" id="KAF8406214.1"/>
    </source>
</evidence>
<proteinExistence type="predicted"/>
<dbReference type="PANTHER" id="PTHR47718:SF16">
    <property type="entry name" value="PROTEIN FAR1-RELATED SEQUENCE"/>
    <property type="match status" value="1"/>
</dbReference>
<organism evidence="3 4">
    <name type="scientific">Tetracentron sinense</name>
    <name type="common">Spur-leaf</name>
    <dbReference type="NCBI Taxonomy" id="13715"/>
    <lineage>
        <taxon>Eukaryota</taxon>
        <taxon>Viridiplantae</taxon>
        <taxon>Streptophyta</taxon>
        <taxon>Embryophyta</taxon>
        <taxon>Tracheophyta</taxon>
        <taxon>Spermatophyta</taxon>
        <taxon>Magnoliopsida</taxon>
        <taxon>Trochodendrales</taxon>
        <taxon>Trochodendraceae</taxon>
        <taxon>Tetracentron</taxon>
    </lineage>
</organism>
<keyword evidence="4" id="KW-1185">Reference proteome</keyword>
<dbReference type="OrthoDB" id="1477559at2759"/>
<dbReference type="AlphaFoldDB" id="A0A834ZF76"/>
<evidence type="ECO:0000259" key="2">
    <source>
        <dbReference type="Pfam" id="PF10551"/>
    </source>
</evidence>
<reference evidence="3 4" key="1">
    <citation type="submission" date="2020-04" db="EMBL/GenBank/DDBJ databases">
        <title>Plant Genome Project.</title>
        <authorList>
            <person name="Zhang R.-G."/>
        </authorList>
    </citation>
    <scope>NUCLEOTIDE SEQUENCE [LARGE SCALE GENOMIC DNA]</scope>
    <source>
        <strain evidence="3">YNK0</strain>
        <tissue evidence="3">Leaf</tissue>
    </source>
</reference>
<dbReference type="EMBL" id="JABCRI010000005">
    <property type="protein sequence ID" value="KAF8406214.1"/>
    <property type="molecule type" value="Genomic_DNA"/>
</dbReference>
<name>A0A834ZF76_TETSI</name>
<comment type="caution">
    <text evidence="3">The sequence shown here is derived from an EMBL/GenBank/DDBJ whole genome shotgun (WGS) entry which is preliminary data.</text>
</comment>
<evidence type="ECO:0000313" key="4">
    <source>
        <dbReference type="Proteomes" id="UP000655225"/>
    </source>
</evidence>
<dbReference type="InterPro" id="IPR004330">
    <property type="entry name" value="FAR1_DNA_bnd_dom"/>
</dbReference>
<sequence>MLIVMAKSCFRNNTICLSPSLDASAITVSHCAKWTSYLLIRFSILLMEIDFERQVDEHVMEDLEEKEFDTYEEAYSVYREYAKSIGFGTSKLSSRRSKKNGEFIDAQFGCSNYGSKKQSAVEVVNPRPSQKTNCKASVSVKNNQNGKWFVYRFVKEHNHQLFPSHAHYFRSHRRINPTTKSNIDILHGIGIQTKAGDAQAMLEHFTHLQKDNPDFFYAMDLNDDQQLRNVFWVDAKNETTSTFVWLMRTWLRAMGRVPPRAIVTDQDKAMKAAIAEEHSNSIPSMPPTCDDYCGTQRSMTRLEQSSSMSLNYDSYYVP</sequence>